<protein>
    <submittedName>
        <fullName evidence="1">Uncharacterized protein</fullName>
    </submittedName>
</protein>
<accession>A0ACB5S8L2</accession>
<comment type="caution">
    <text evidence="1">The sequence shown here is derived from an EMBL/GenBank/DDBJ whole genome shotgun (WGS) entry which is preliminary data.</text>
</comment>
<name>A0ACB5S8L2_9PEZI</name>
<evidence type="ECO:0000313" key="2">
    <source>
        <dbReference type="Proteomes" id="UP001165186"/>
    </source>
</evidence>
<keyword evidence="2" id="KW-1185">Reference proteome</keyword>
<proteinExistence type="predicted"/>
<organism evidence="1 2">
    <name type="scientific">Neofusicoccum parvum</name>
    <dbReference type="NCBI Taxonomy" id="310453"/>
    <lineage>
        <taxon>Eukaryota</taxon>
        <taxon>Fungi</taxon>
        <taxon>Dikarya</taxon>
        <taxon>Ascomycota</taxon>
        <taxon>Pezizomycotina</taxon>
        <taxon>Dothideomycetes</taxon>
        <taxon>Dothideomycetes incertae sedis</taxon>
        <taxon>Botryosphaeriales</taxon>
        <taxon>Botryosphaeriaceae</taxon>
        <taxon>Neofusicoccum</taxon>
    </lineage>
</organism>
<dbReference type="Proteomes" id="UP001165186">
    <property type="component" value="Unassembled WGS sequence"/>
</dbReference>
<dbReference type="EMBL" id="BSXG01000057">
    <property type="protein sequence ID" value="GME29167.1"/>
    <property type="molecule type" value="Genomic_DNA"/>
</dbReference>
<reference evidence="1" key="1">
    <citation type="submission" date="2024-09" db="EMBL/GenBank/DDBJ databases">
        <title>Draft Genome Sequences of Neofusicoccum parvum.</title>
        <authorList>
            <person name="Ashida A."/>
            <person name="Camagna M."/>
            <person name="Tanaka A."/>
            <person name="Takemoto D."/>
        </authorList>
    </citation>
    <scope>NUCLEOTIDE SEQUENCE</scope>
    <source>
        <strain evidence="1">PPO83</strain>
    </source>
</reference>
<gene>
    <name evidence="1" type="primary">g3753</name>
    <name evidence="1" type="ORF">NpPPO83_00003753</name>
</gene>
<sequence length="133" mass="14327">MSTSRVPVYSDKAPKPASFLSQAIVDGNRVFCSGQVGLDPQDGKMVQGTVQDRTAQVLKNLGAVLESAGSSLSRVIKVNIYLTDLGDFAAMNEVYETFFENPRPARTCVGVKMLPLGTDVEIECIASIDMPKL</sequence>
<evidence type="ECO:0000313" key="1">
    <source>
        <dbReference type="EMBL" id="GME29167.1"/>
    </source>
</evidence>